<gene>
    <name evidence="7" type="ORF">FHU35_12575</name>
</gene>
<dbReference type="InterPro" id="IPR001123">
    <property type="entry name" value="LeuE-type"/>
</dbReference>
<dbReference type="Proteomes" id="UP000316184">
    <property type="component" value="Unassembled WGS sequence"/>
</dbReference>
<evidence type="ECO:0000256" key="2">
    <source>
        <dbReference type="ARBA" id="ARBA00022475"/>
    </source>
</evidence>
<organism evidence="7 8">
    <name type="scientific">Saccharopolyspora dendranthemae</name>
    <dbReference type="NCBI Taxonomy" id="1181886"/>
    <lineage>
        <taxon>Bacteria</taxon>
        <taxon>Bacillati</taxon>
        <taxon>Actinomycetota</taxon>
        <taxon>Actinomycetes</taxon>
        <taxon>Pseudonocardiales</taxon>
        <taxon>Pseudonocardiaceae</taxon>
        <taxon>Saccharopolyspora</taxon>
    </lineage>
</organism>
<sequence>MPEQFVPFLVVVIVLTVVPGPDTALGLRNSLRGGSSAMWWTGLGVCSGIFVHAAASVAGLSAILAASASAYTAIKLAGAAYLFWLGVSTLWKVWRDRHQVSDPAAVAAAAPPGVRLGRRTAFRQGFVSDLLNPKIALLFLTLLPQFIGSHEPRALTSFVLTLVFVGVALLWWRLTSWLAGALREALARDRVRRTLEAATGAVMVLLGIRVAFENAARS</sequence>
<feature type="transmembrane region" description="Helical" evidence="6">
    <location>
        <begin position="126"/>
        <end position="148"/>
    </location>
</feature>
<feature type="transmembrane region" description="Helical" evidence="6">
    <location>
        <begin position="6"/>
        <end position="27"/>
    </location>
</feature>
<feature type="transmembrane region" description="Helical" evidence="6">
    <location>
        <begin position="154"/>
        <end position="174"/>
    </location>
</feature>
<keyword evidence="8" id="KW-1185">Reference proteome</keyword>
<evidence type="ECO:0000256" key="1">
    <source>
        <dbReference type="ARBA" id="ARBA00004651"/>
    </source>
</evidence>
<dbReference type="EMBL" id="VIWX01000002">
    <property type="protein sequence ID" value="TWF95578.1"/>
    <property type="molecule type" value="Genomic_DNA"/>
</dbReference>
<keyword evidence="3 6" id="KW-0812">Transmembrane</keyword>
<protein>
    <submittedName>
        <fullName evidence="7">Threonine/homoserine/homoserine lactone efflux protein</fullName>
    </submittedName>
</protein>
<evidence type="ECO:0000256" key="6">
    <source>
        <dbReference type="SAM" id="Phobius"/>
    </source>
</evidence>
<comment type="subcellular location">
    <subcellularLocation>
        <location evidence="1">Cell membrane</location>
        <topology evidence="1">Multi-pass membrane protein</topology>
    </subcellularLocation>
</comment>
<dbReference type="PANTHER" id="PTHR30086:SF20">
    <property type="entry name" value="ARGININE EXPORTER PROTEIN ARGO-RELATED"/>
    <property type="match status" value="1"/>
</dbReference>
<feature type="transmembrane region" description="Helical" evidence="6">
    <location>
        <begin position="70"/>
        <end position="91"/>
    </location>
</feature>
<evidence type="ECO:0000256" key="3">
    <source>
        <dbReference type="ARBA" id="ARBA00022692"/>
    </source>
</evidence>
<comment type="caution">
    <text evidence="7">The sequence shown here is derived from an EMBL/GenBank/DDBJ whole genome shotgun (WGS) entry which is preliminary data.</text>
</comment>
<name>A0A561U880_9PSEU</name>
<proteinExistence type="predicted"/>
<dbReference type="Pfam" id="PF01810">
    <property type="entry name" value="LysE"/>
    <property type="match status" value="1"/>
</dbReference>
<keyword evidence="4 6" id="KW-1133">Transmembrane helix</keyword>
<dbReference type="PANTHER" id="PTHR30086">
    <property type="entry name" value="ARGININE EXPORTER PROTEIN ARGO"/>
    <property type="match status" value="1"/>
</dbReference>
<dbReference type="PIRSF" id="PIRSF006324">
    <property type="entry name" value="LeuE"/>
    <property type="match status" value="1"/>
</dbReference>
<dbReference type="RefSeq" id="WP_145738569.1">
    <property type="nucleotide sequence ID" value="NZ_VIWX01000002.1"/>
</dbReference>
<keyword evidence="2" id="KW-1003">Cell membrane</keyword>
<keyword evidence="5 6" id="KW-0472">Membrane</keyword>
<dbReference type="GO" id="GO:0015171">
    <property type="term" value="F:amino acid transmembrane transporter activity"/>
    <property type="evidence" value="ECO:0007669"/>
    <property type="project" value="TreeGrafter"/>
</dbReference>
<dbReference type="OrthoDB" id="3175972at2"/>
<dbReference type="AlphaFoldDB" id="A0A561U880"/>
<feature type="transmembrane region" description="Helical" evidence="6">
    <location>
        <begin position="195"/>
        <end position="212"/>
    </location>
</feature>
<accession>A0A561U880</accession>
<evidence type="ECO:0000313" key="7">
    <source>
        <dbReference type="EMBL" id="TWF95578.1"/>
    </source>
</evidence>
<evidence type="ECO:0000256" key="5">
    <source>
        <dbReference type="ARBA" id="ARBA00023136"/>
    </source>
</evidence>
<dbReference type="GO" id="GO:0005886">
    <property type="term" value="C:plasma membrane"/>
    <property type="evidence" value="ECO:0007669"/>
    <property type="project" value="UniProtKB-SubCell"/>
</dbReference>
<feature type="transmembrane region" description="Helical" evidence="6">
    <location>
        <begin position="39"/>
        <end position="64"/>
    </location>
</feature>
<evidence type="ECO:0000256" key="4">
    <source>
        <dbReference type="ARBA" id="ARBA00022989"/>
    </source>
</evidence>
<reference evidence="7 8" key="1">
    <citation type="submission" date="2019-06" db="EMBL/GenBank/DDBJ databases">
        <title>Sequencing the genomes of 1000 actinobacteria strains.</title>
        <authorList>
            <person name="Klenk H.-P."/>
        </authorList>
    </citation>
    <scope>NUCLEOTIDE SEQUENCE [LARGE SCALE GENOMIC DNA]</scope>
    <source>
        <strain evidence="7 8">DSM 46699</strain>
    </source>
</reference>
<evidence type="ECO:0000313" key="8">
    <source>
        <dbReference type="Proteomes" id="UP000316184"/>
    </source>
</evidence>